<comment type="caution">
    <text evidence="1">The sequence shown here is derived from an EMBL/GenBank/DDBJ whole genome shotgun (WGS) entry which is preliminary data.</text>
</comment>
<dbReference type="PANTHER" id="PTHR48100">
    <property type="entry name" value="BROAD-SPECIFICITY PHOSPHATASE YOR283W-RELATED"/>
    <property type="match status" value="1"/>
</dbReference>
<dbReference type="InterPro" id="IPR013078">
    <property type="entry name" value="His_Pase_superF_clade-1"/>
</dbReference>
<dbReference type="Pfam" id="PF00300">
    <property type="entry name" value="His_Phos_1"/>
    <property type="match status" value="1"/>
</dbReference>
<dbReference type="SMART" id="SM00855">
    <property type="entry name" value="PGAM"/>
    <property type="match status" value="1"/>
</dbReference>
<proteinExistence type="predicted"/>
<evidence type="ECO:0008006" key="3">
    <source>
        <dbReference type="Google" id="ProtNLM"/>
    </source>
</evidence>
<dbReference type="SUPFAM" id="SSF53254">
    <property type="entry name" value="Phosphoglycerate mutase-like"/>
    <property type="match status" value="1"/>
</dbReference>
<dbReference type="Proteomes" id="UP000803884">
    <property type="component" value="Unassembled WGS sequence"/>
</dbReference>
<dbReference type="GO" id="GO:0005737">
    <property type="term" value="C:cytoplasm"/>
    <property type="evidence" value="ECO:0007669"/>
    <property type="project" value="TreeGrafter"/>
</dbReference>
<accession>A0AB34KWD4</accession>
<evidence type="ECO:0000313" key="1">
    <source>
        <dbReference type="EMBL" id="KAL1588097.1"/>
    </source>
</evidence>
<sequence>MPPTRIHLLRHGQGHHQLPPTSQNRLLPDPALTPAGITKCKSFHDRIFPYDRIALSLLCASPMRRAIQTAALCFPSPAPRPIILLPDAQEATALPSDTGRARGEIGSEFGGEVDAGLVGEGWNSNEGEYAETKEALGERARRLREWFWACGEGEVGVVGHGMFWHWVTGEVDERGEQTTPHWENTEWRTYTLERDAKGEVVMVEEQESIERRRLPN</sequence>
<keyword evidence="2" id="KW-1185">Reference proteome</keyword>
<dbReference type="InterPro" id="IPR050275">
    <property type="entry name" value="PGM_Phosphatase"/>
</dbReference>
<dbReference type="PANTHER" id="PTHR48100:SF54">
    <property type="entry name" value="PHOSPHATASE SPAC5H10.03-RELATED"/>
    <property type="match status" value="1"/>
</dbReference>
<dbReference type="Gene3D" id="3.40.50.1240">
    <property type="entry name" value="Phosphoglycerate mutase-like"/>
    <property type="match status" value="1"/>
</dbReference>
<organism evidence="1 2">
    <name type="scientific">Cladosporium halotolerans</name>
    <dbReference type="NCBI Taxonomy" id="1052096"/>
    <lineage>
        <taxon>Eukaryota</taxon>
        <taxon>Fungi</taxon>
        <taxon>Dikarya</taxon>
        <taxon>Ascomycota</taxon>
        <taxon>Pezizomycotina</taxon>
        <taxon>Dothideomycetes</taxon>
        <taxon>Dothideomycetidae</taxon>
        <taxon>Cladosporiales</taxon>
        <taxon>Cladosporiaceae</taxon>
        <taxon>Cladosporium</taxon>
    </lineage>
</organism>
<dbReference type="AlphaFoldDB" id="A0AB34KWD4"/>
<protein>
    <recommendedName>
        <fullName evidence="3">Phosphoglycerate mutase-like protein</fullName>
    </recommendedName>
</protein>
<dbReference type="GeneID" id="96004592"/>
<dbReference type="GO" id="GO:0016791">
    <property type="term" value="F:phosphatase activity"/>
    <property type="evidence" value="ECO:0007669"/>
    <property type="project" value="TreeGrafter"/>
</dbReference>
<dbReference type="EMBL" id="JAAQHG020000008">
    <property type="protein sequence ID" value="KAL1588097.1"/>
    <property type="molecule type" value="Genomic_DNA"/>
</dbReference>
<evidence type="ECO:0000313" key="2">
    <source>
        <dbReference type="Proteomes" id="UP000803884"/>
    </source>
</evidence>
<reference evidence="1 2" key="1">
    <citation type="journal article" date="2020" name="Microbiol. Resour. Announc.">
        <title>Draft Genome Sequence of a Cladosporium Species Isolated from the Mesophotic Ascidian Didemnum maculosum.</title>
        <authorList>
            <person name="Gioti A."/>
            <person name="Siaperas R."/>
            <person name="Nikolaivits E."/>
            <person name="Le Goff G."/>
            <person name="Ouazzani J."/>
            <person name="Kotoulas G."/>
            <person name="Topakas E."/>
        </authorList>
    </citation>
    <scope>NUCLEOTIDE SEQUENCE [LARGE SCALE GENOMIC DNA]</scope>
    <source>
        <strain evidence="1 2">TM138-S3</strain>
    </source>
</reference>
<gene>
    <name evidence="1" type="ORF">WHR41_03148</name>
</gene>
<name>A0AB34KWD4_9PEZI</name>
<dbReference type="RefSeq" id="XP_069231202.1">
    <property type="nucleotide sequence ID" value="XM_069371754.1"/>
</dbReference>
<dbReference type="InterPro" id="IPR029033">
    <property type="entry name" value="His_PPase_superfam"/>
</dbReference>
<dbReference type="CDD" id="cd07067">
    <property type="entry name" value="HP_PGM_like"/>
    <property type="match status" value="1"/>
</dbReference>